<reference evidence="1 2" key="1">
    <citation type="submission" date="2019-11" db="EMBL/GenBank/DDBJ databases">
        <authorList>
            <person name="Ren C."/>
            <person name="Wang H."/>
            <person name="Xu Y."/>
        </authorList>
    </citation>
    <scope>NUCLEOTIDE SEQUENCE [LARGE SCALE GENOMIC DNA]</scope>
    <source>
        <strain evidence="1 2">LBM 19010</strain>
    </source>
</reference>
<evidence type="ECO:0000313" key="1">
    <source>
        <dbReference type="EMBL" id="QKN23145.1"/>
    </source>
</evidence>
<sequence>MAMAKIRKLITIIDDDRKPIAEKLMQEMTFMDATLSKLKAGIRKDGAVVEGRDGLKQNPAMQAYNTTIQRYALLNKQLIDLLPPAAKPEAKDELAEFLKKGKSA</sequence>
<organism evidence="1 2">
    <name type="scientific">Caproicibacterium lactatifermentans</name>
    <dbReference type="NCBI Taxonomy" id="2666138"/>
    <lineage>
        <taxon>Bacteria</taxon>
        <taxon>Bacillati</taxon>
        <taxon>Bacillota</taxon>
        <taxon>Clostridia</taxon>
        <taxon>Eubacteriales</taxon>
        <taxon>Oscillospiraceae</taxon>
        <taxon>Caproicibacterium</taxon>
    </lineage>
</organism>
<dbReference type="EMBL" id="CP046051">
    <property type="protein sequence ID" value="QKN23145.1"/>
    <property type="molecule type" value="Genomic_DNA"/>
</dbReference>
<protein>
    <recommendedName>
        <fullName evidence="3">Terminase</fullName>
    </recommendedName>
</protein>
<accession>A0A859DNW6</accession>
<evidence type="ECO:0000313" key="2">
    <source>
        <dbReference type="Proteomes" id="UP000501316"/>
    </source>
</evidence>
<gene>
    <name evidence="1" type="ORF">GJQ69_00760</name>
</gene>
<dbReference type="AlphaFoldDB" id="A0A859DNW6"/>
<evidence type="ECO:0008006" key="3">
    <source>
        <dbReference type="Google" id="ProtNLM"/>
    </source>
</evidence>
<dbReference type="RefSeq" id="WP_174192627.1">
    <property type="nucleotide sequence ID" value="NZ_CP046051.1"/>
</dbReference>
<dbReference type="Proteomes" id="UP000501316">
    <property type="component" value="Chromosome"/>
</dbReference>
<dbReference type="KEGG" id="clf:GJQ69_00760"/>
<name>A0A859DNW6_9FIRM</name>
<proteinExistence type="predicted"/>